<sequence length="237" mass="27070">MTDIYCVDTSERKTVDVLNKMGINFIFINNILWFCNDCDKIYKHKPDVCECGSKDVDFEKVADIRGPNWEYAIEIKIGEDLYLSLDDRIYTQLEGLSGFLKGNIVLVFIGDLDKLALEHPDRAGQIRSIPATCMQYGVSWINVKSIVELVKMLKYFAQKAGKAPKLRIKRRRSTDLMPKRMIILTGIKGVGEKMALELSKNYSSILELSLALDMGRMIRIKGLGPIGMKRLKDWLIR</sequence>
<dbReference type="SUPFAM" id="SSF47781">
    <property type="entry name" value="RuvA domain 2-like"/>
    <property type="match status" value="1"/>
</dbReference>
<dbReference type="EMBL" id="LAZR01008310">
    <property type="protein sequence ID" value="KKM79603.1"/>
    <property type="molecule type" value="Genomic_DNA"/>
</dbReference>
<organism evidence="1">
    <name type="scientific">marine sediment metagenome</name>
    <dbReference type="NCBI Taxonomy" id="412755"/>
    <lineage>
        <taxon>unclassified sequences</taxon>
        <taxon>metagenomes</taxon>
        <taxon>ecological metagenomes</taxon>
    </lineage>
</organism>
<evidence type="ECO:0008006" key="2">
    <source>
        <dbReference type="Google" id="ProtNLM"/>
    </source>
</evidence>
<dbReference type="Gene3D" id="1.10.150.20">
    <property type="entry name" value="5' to 3' exonuclease, C-terminal subdomain"/>
    <property type="match status" value="1"/>
</dbReference>
<evidence type="ECO:0000313" key="1">
    <source>
        <dbReference type="EMBL" id="KKM79603.1"/>
    </source>
</evidence>
<comment type="caution">
    <text evidence="1">The sequence shown here is derived from an EMBL/GenBank/DDBJ whole genome shotgun (WGS) entry which is preliminary data.</text>
</comment>
<gene>
    <name evidence="1" type="ORF">LCGC14_1348220</name>
</gene>
<name>A0A0F9KC97_9ZZZZ</name>
<protein>
    <recommendedName>
        <fullName evidence="2">ERCC4 domain-containing protein</fullName>
    </recommendedName>
</protein>
<accession>A0A0F9KC97</accession>
<reference evidence="1" key="1">
    <citation type="journal article" date="2015" name="Nature">
        <title>Complex archaea that bridge the gap between prokaryotes and eukaryotes.</title>
        <authorList>
            <person name="Spang A."/>
            <person name="Saw J.H."/>
            <person name="Jorgensen S.L."/>
            <person name="Zaremba-Niedzwiedzka K."/>
            <person name="Martijn J."/>
            <person name="Lind A.E."/>
            <person name="van Eijk R."/>
            <person name="Schleper C."/>
            <person name="Guy L."/>
            <person name="Ettema T.J."/>
        </authorList>
    </citation>
    <scope>NUCLEOTIDE SEQUENCE</scope>
</reference>
<dbReference type="InterPro" id="IPR010994">
    <property type="entry name" value="RuvA_2-like"/>
</dbReference>
<proteinExistence type="predicted"/>
<dbReference type="AlphaFoldDB" id="A0A0F9KC97"/>